<organism evidence="3 4">
    <name type="scientific">Compostimonas suwonensis</name>
    <dbReference type="NCBI Taxonomy" id="1048394"/>
    <lineage>
        <taxon>Bacteria</taxon>
        <taxon>Bacillati</taxon>
        <taxon>Actinomycetota</taxon>
        <taxon>Actinomycetes</taxon>
        <taxon>Micrococcales</taxon>
        <taxon>Microbacteriaceae</taxon>
        <taxon>Compostimonas</taxon>
    </lineage>
</organism>
<dbReference type="RefSeq" id="WP_100344242.1">
    <property type="nucleotide sequence ID" value="NZ_PGFB01000002.1"/>
</dbReference>
<dbReference type="InterPro" id="IPR006015">
    <property type="entry name" value="Universal_stress_UspA"/>
</dbReference>
<dbReference type="Pfam" id="PF00582">
    <property type="entry name" value="Usp"/>
    <property type="match status" value="1"/>
</dbReference>
<dbReference type="InterPro" id="IPR006016">
    <property type="entry name" value="UspA"/>
</dbReference>
<evidence type="ECO:0000256" key="1">
    <source>
        <dbReference type="ARBA" id="ARBA00008791"/>
    </source>
</evidence>
<proteinExistence type="inferred from homology"/>
<dbReference type="PRINTS" id="PR01438">
    <property type="entry name" value="UNVRSLSTRESS"/>
</dbReference>
<dbReference type="Proteomes" id="UP000230161">
    <property type="component" value="Unassembled WGS sequence"/>
</dbReference>
<accession>A0A2M9C0F7</accession>
<dbReference type="EMBL" id="PGFB01000002">
    <property type="protein sequence ID" value="PJJ63782.1"/>
    <property type="molecule type" value="Genomic_DNA"/>
</dbReference>
<dbReference type="Gene3D" id="3.40.50.620">
    <property type="entry name" value="HUPs"/>
    <property type="match status" value="1"/>
</dbReference>
<reference evidence="3 4" key="1">
    <citation type="submission" date="2017-11" db="EMBL/GenBank/DDBJ databases">
        <title>Genomic Encyclopedia of Archaeal and Bacterial Type Strains, Phase II (KMG-II): From Individual Species to Whole Genera.</title>
        <authorList>
            <person name="Goeker M."/>
        </authorList>
    </citation>
    <scope>NUCLEOTIDE SEQUENCE [LARGE SCALE GENOMIC DNA]</scope>
    <source>
        <strain evidence="3 4">DSM 25625</strain>
    </source>
</reference>
<dbReference type="CDD" id="cd00293">
    <property type="entry name" value="USP-like"/>
    <property type="match status" value="1"/>
</dbReference>
<keyword evidence="4" id="KW-1185">Reference proteome</keyword>
<evidence type="ECO:0000259" key="2">
    <source>
        <dbReference type="Pfam" id="PF00582"/>
    </source>
</evidence>
<name>A0A2M9C0F7_9MICO</name>
<comment type="similarity">
    <text evidence="1">Belongs to the universal stress protein A family.</text>
</comment>
<evidence type="ECO:0000313" key="4">
    <source>
        <dbReference type="Proteomes" id="UP000230161"/>
    </source>
</evidence>
<evidence type="ECO:0000313" key="3">
    <source>
        <dbReference type="EMBL" id="PJJ63782.1"/>
    </source>
</evidence>
<dbReference type="OrthoDB" id="6174426at2"/>
<protein>
    <submittedName>
        <fullName evidence="3">Nucleotide-binding universal stress UspA family protein</fullName>
    </submittedName>
</protein>
<dbReference type="AlphaFoldDB" id="A0A2M9C0F7"/>
<dbReference type="PANTHER" id="PTHR46268:SF6">
    <property type="entry name" value="UNIVERSAL STRESS PROTEIN UP12"/>
    <property type="match status" value="1"/>
</dbReference>
<feature type="domain" description="UspA" evidence="2">
    <location>
        <begin position="14"/>
        <end position="147"/>
    </location>
</feature>
<gene>
    <name evidence="3" type="ORF">CLV54_1457</name>
</gene>
<comment type="caution">
    <text evidence="3">The sequence shown here is derived from an EMBL/GenBank/DDBJ whole genome shotgun (WGS) entry which is preliminary data.</text>
</comment>
<dbReference type="InterPro" id="IPR014729">
    <property type="entry name" value="Rossmann-like_a/b/a_fold"/>
</dbReference>
<dbReference type="PANTHER" id="PTHR46268">
    <property type="entry name" value="STRESS RESPONSE PROTEIN NHAX"/>
    <property type="match status" value="1"/>
</dbReference>
<dbReference type="SUPFAM" id="SSF52402">
    <property type="entry name" value="Adenine nucleotide alpha hydrolases-like"/>
    <property type="match status" value="1"/>
</dbReference>
<sequence>MDTSDSTPGTAAGYTRIVVGIDGSDASVEALRHAIGIAEKFGSSVKAVTVWSYPISYTPVPVEWSPEGDARQIVEQVATAVFGPVRPEWFTAATREGSPALVLIDESASADLIVVGSRGHGGFAGLLLGSVSSQCAEHAHCPVLVVHDPAAEARGATR</sequence>